<comment type="caution">
    <text evidence="2">The sequence shown here is derived from an EMBL/GenBank/DDBJ whole genome shotgun (WGS) entry which is preliminary data.</text>
</comment>
<dbReference type="RefSeq" id="WP_265674466.1">
    <property type="nucleotide sequence ID" value="NZ_JAKRRY010000008.1"/>
</dbReference>
<evidence type="ECO:0000313" key="2">
    <source>
        <dbReference type="EMBL" id="MCW8345959.1"/>
    </source>
</evidence>
<evidence type="ECO:0000313" key="3">
    <source>
        <dbReference type="Proteomes" id="UP001155587"/>
    </source>
</evidence>
<gene>
    <name evidence="2" type="ORF">MD535_08055</name>
</gene>
<reference evidence="2" key="1">
    <citation type="submission" date="2022-02" db="EMBL/GenBank/DDBJ databases">
        <title>Vibrio sp. nov, a new bacterium isolated from seawater.</title>
        <authorList>
            <person name="Yuan Y."/>
        </authorList>
    </citation>
    <scope>NUCLEOTIDE SEQUENCE</scope>
    <source>
        <strain evidence="2">ZSDZ65</strain>
    </source>
</reference>
<accession>A0A9X3CM31</accession>
<dbReference type="EMBL" id="JAKRRY010000008">
    <property type="protein sequence ID" value="MCW8345959.1"/>
    <property type="molecule type" value="Genomic_DNA"/>
</dbReference>
<proteinExistence type="predicted"/>
<feature type="region of interest" description="Disordered" evidence="1">
    <location>
        <begin position="41"/>
        <end position="62"/>
    </location>
</feature>
<organism evidence="2 3">
    <name type="scientific">Vibrio qingdaonensis</name>
    <dbReference type="NCBI Taxonomy" id="2829491"/>
    <lineage>
        <taxon>Bacteria</taxon>
        <taxon>Pseudomonadati</taxon>
        <taxon>Pseudomonadota</taxon>
        <taxon>Gammaproteobacteria</taxon>
        <taxon>Vibrionales</taxon>
        <taxon>Vibrionaceae</taxon>
        <taxon>Vibrio</taxon>
    </lineage>
</organism>
<protein>
    <submittedName>
        <fullName evidence="2">Uncharacterized protein</fullName>
    </submittedName>
</protein>
<sequence>MSIKDSIEAIEQQIYVACSDGDYDAVNMLEHQLNHLRELSNQEPEDTQSFDPSSVKFQDKPK</sequence>
<dbReference type="AlphaFoldDB" id="A0A9X3CM31"/>
<evidence type="ECO:0000256" key="1">
    <source>
        <dbReference type="SAM" id="MobiDB-lite"/>
    </source>
</evidence>
<dbReference type="Proteomes" id="UP001155587">
    <property type="component" value="Unassembled WGS sequence"/>
</dbReference>
<keyword evidence="3" id="KW-1185">Reference proteome</keyword>
<name>A0A9X3CM31_9VIBR</name>